<dbReference type="Proteomes" id="UP000011115">
    <property type="component" value="Unassembled WGS sequence"/>
</dbReference>
<reference evidence="2" key="2">
    <citation type="submission" date="2015-06" db="UniProtKB">
        <authorList>
            <consortium name="EnsemblPlants"/>
        </authorList>
    </citation>
    <scope>IDENTIFICATION</scope>
    <source>
        <strain evidence="2">DM1-3 516 R44</strain>
    </source>
</reference>
<dbReference type="InterPro" id="IPR029058">
    <property type="entry name" value="AB_hydrolase_fold"/>
</dbReference>
<evidence type="ECO:0000259" key="1">
    <source>
        <dbReference type="Pfam" id="PF00561"/>
    </source>
</evidence>
<gene>
    <name evidence="2" type="primary">LOC102602388</name>
</gene>
<reference evidence="3" key="1">
    <citation type="journal article" date="2011" name="Nature">
        <title>Genome sequence and analysis of the tuber crop potato.</title>
        <authorList>
            <consortium name="The Potato Genome Sequencing Consortium"/>
        </authorList>
    </citation>
    <scope>NUCLEOTIDE SEQUENCE [LARGE SCALE GENOMIC DNA]</scope>
    <source>
        <strain evidence="3">cv. DM1-3 516 R44</strain>
    </source>
</reference>
<keyword evidence="3" id="KW-1185">Reference proteome</keyword>
<name>M0ZZX5_SOLTU</name>
<evidence type="ECO:0000313" key="3">
    <source>
        <dbReference type="Proteomes" id="UP000011115"/>
    </source>
</evidence>
<dbReference type="OrthoDB" id="408373at2759"/>
<dbReference type="ExpressionAtlas" id="M0ZZX5">
    <property type="expression patterns" value="baseline and differential"/>
</dbReference>
<protein>
    <submittedName>
        <fullName evidence="2">Hydrolase, alpha/beta fold family protein</fullName>
    </submittedName>
</protein>
<dbReference type="Gramene" id="PGSC0003DMT400011653">
    <property type="protein sequence ID" value="PGSC0003DMT400011653"/>
    <property type="gene ID" value="PGSC0003DMG402004581"/>
</dbReference>
<dbReference type="Pfam" id="PF00561">
    <property type="entry name" value="Abhydrolase_1"/>
    <property type="match status" value="1"/>
</dbReference>
<dbReference type="InterPro" id="IPR000073">
    <property type="entry name" value="AB_hydrolase_1"/>
</dbReference>
<dbReference type="EnsemblPlants" id="PGSC0003DMT400011653">
    <property type="protein sequence ID" value="PGSC0003DMT400011653"/>
    <property type="gene ID" value="PGSC0003DMG402004581"/>
</dbReference>
<dbReference type="PANTHER" id="PTHR46438">
    <property type="entry name" value="ALPHA/BETA-HYDROLASES SUPERFAMILY PROTEIN"/>
    <property type="match status" value="1"/>
</dbReference>
<proteinExistence type="predicted"/>
<dbReference type="HOGENOM" id="CLU_2363746_0_0_1"/>
<organism evidence="2 3">
    <name type="scientific">Solanum tuberosum</name>
    <name type="common">Potato</name>
    <dbReference type="NCBI Taxonomy" id="4113"/>
    <lineage>
        <taxon>Eukaryota</taxon>
        <taxon>Viridiplantae</taxon>
        <taxon>Streptophyta</taxon>
        <taxon>Embryophyta</taxon>
        <taxon>Tracheophyta</taxon>
        <taxon>Spermatophyta</taxon>
        <taxon>Magnoliopsida</taxon>
        <taxon>eudicotyledons</taxon>
        <taxon>Gunneridae</taxon>
        <taxon>Pentapetalae</taxon>
        <taxon>asterids</taxon>
        <taxon>lamiids</taxon>
        <taxon>Solanales</taxon>
        <taxon>Solanaceae</taxon>
        <taxon>Solanoideae</taxon>
        <taxon>Solaneae</taxon>
        <taxon>Solanum</taxon>
    </lineage>
</organism>
<dbReference type="PANTHER" id="PTHR46438:SF12">
    <property type="entry name" value="ALPHA_BETA-HYDROLASES SUPERFAMILY PROTEIN"/>
    <property type="match status" value="1"/>
</dbReference>
<accession>M0ZZX5</accession>
<dbReference type="Gene3D" id="3.40.50.1820">
    <property type="entry name" value="alpha/beta hydrolase"/>
    <property type="match status" value="1"/>
</dbReference>
<dbReference type="GO" id="GO:0016787">
    <property type="term" value="F:hydrolase activity"/>
    <property type="evidence" value="ECO:0007669"/>
    <property type="project" value="UniProtKB-ARBA"/>
</dbReference>
<sequence length="96" mass="11017">MVLEQTGQHQSHFAYSDHWRKNLPVLAQSHRVFSIDLIGYGYSDKPNPRELGVDNFYSFETWGSQLNDFCKDVIGDKAFFICNSIGGDLFSFCFVL</sequence>
<dbReference type="SUPFAM" id="SSF53474">
    <property type="entry name" value="alpha/beta-Hydrolases"/>
    <property type="match status" value="1"/>
</dbReference>
<dbReference type="AlphaFoldDB" id="M0ZZX5"/>
<feature type="domain" description="AB hydrolase-1" evidence="1">
    <location>
        <begin position="14"/>
        <end position="87"/>
    </location>
</feature>
<evidence type="ECO:0000313" key="2">
    <source>
        <dbReference type="EnsemblPlants" id="PGSC0003DMT400011653"/>
    </source>
</evidence>